<keyword evidence="5" id="KW-0732">Signal</keyword>
<dbReference type="PANTHER" id="PTHR40079:SF4">
    <property type="entry name" value="GH26 DOMAIN-CONTAINING PROTEIN-RELATED"/>
    <property type="match status" value="1"/>
</dbReference>
<evidence type="ECO:0000256" key="1">
    <source>
        <dbReference type="ARBA" id="ARBA00007754"/>
    </source>
</evidence>
<dbReference type="InterPro" id="IPR015295">
    <property type="entry name" value="CBM27"/>
</dbReference>
<dbReference type="PANTHER" id="PTHR40079">
    <property type="entry name" value="MANNAN ENDO-1,4-BETA-MANNOSIDASE E-RELATED"/>
    <property type="match status" value="1"/>
</dbReference>
<feature type="domain" description="GH26" evidence="7">
    <location>
        <begin position="473"/>
        <end position="785"/>
    </location>
</feature>
<feature type="domain" description="CBM6" evidence="6">
    <location>
        <begin position="351"/>
        <end position="468"/>
    </location>
</feature>
<dbReference type="InterPro" id="IPR022790">
    <property type="entry name" value="GH26_dom"/>
</dbReference>
<keyword evidence="2 4" id="KW-0378">Hydrolase</keyword>
<evidence type="ECO:0000313" key="9">
    <source>
        <dbReference type="Proteomes" id="UP001229346"/>
    </source>
</evidence>
<dbReference type="SUPFAM" id="SSF51445">
    <property type="entry name" value="(Trans)glycosidases"/>
    <property type="match status" value="1"/>
</dbReference>
<dbReference type="SUPFAM" id="SSF49785">
    <property type="entry name" value="Galactose-binding domain-like"/>
    <property type="match status" value="2"/>
</dbReference>
<feature type="signal peptide" evidence="5">
    <location>
        <begin position="1"/>
        <end position="31"/>
    </location>
</feature>
<keyword evidence="9" id="KW-1185">Reference proteome</keyword>
<dbReference type="Gene3D" id="3.20.20.80">
    <property type="entry name" value="Glycosidases"/>
    <property type="match status" value="1"/>
</dbReference>
<dbReference type="Pfam" id="PF02156">
    <property type="entry name" value="Glyco_hydro_26"/>
    <property type="match status" value="1"/>
</dbReference>
<sequence length="875" mass="96077">MFKTRKKSLSSIIMLSMLLYLLVPFTGIAYAQTEDVNYDFEDGTTGGWQFGWGDALVSVEASGDLAAADNGFALKINTSYSNASAWQTAAFRVYHGLDLTKYGKIDYDLYVPQSFAGVLGVSTDLNGSWQGLDYSNHDIAALASGAQTINGIDYVPIHKSVIIPTGSSQGELVIQLQKNMDLVYNGSIYVDNVKLTARTDIPVDPEPPTQVVGTYKAGEALLAGNGPEFRTVPASGDALYDGEGYVSFFYEHDEANPGTANFNVNVSAAGLYNLIVGYYAPYGDKETSILVNGLSNGNSKLPILPAGEVTGEYSAGKVLLQEGANTIGFARNWGYYGIEYITLESDKPVADRVEAEDGVIGEGASILTDTPGYSGTGYVFMPGSGSITLTYDAASEGLYDFAIGYHAPFGFKETSVLLNGAPVASVPLEQTTEFAEKQAGKLLLHAGENTIRFESGWGWYNIDYISLTPTAPPKTHNVPKTLANPNASPEAQAVMNYLVDNYGSKMISGQQTLEDVEWIYEQTGKYPAIFSSDLIEYSPSRVEYGSTSQEIEKVMDWAERGGLISLCWHWNAPKGLFGNEVGKEWWRGFYTEFTTFNLQYALDNKDSKDYELLIRDIDAISVQLKRLQDENIPVLWRPLHEAEGGWFWWGASGPEAAKELYLIMYDRMTNHHGLNNLIWIWNSTSPDWYPGDDVVDIISTDIYNAAGDYSPSSNKYDSLVALVNDKKLVTLPENGPIPDPDLLQIYNADWSWFSTWTGNFIRDGAVNTAEHLDKVFNSEYVITLDELPDNVYSYGLPETSASLSASPNANGWFNEDVTLTLTGTAEQGNAVTTYYAVNDGAYAVYAEPIMISAQQASSITRRMLQALRNRSSRFS</sequence>
<comment type="caution">
    <text evidence="8">The sequence shown here is derived from an EMBL/GenBank/DDBJ whole genome shotgun (WGS) entry which is preliminary data.</text>
</comment>
<dbReference type="InterPro" id="IPR017853">
    <property type="entry name" value="GH"/>
</dbReference>
<dbReference type="InterPro" id="IPR008979">
    <property type="entry name" value="Galactose-bd-like_sf"/>
</dbReference>
<dbReference type="Proteomes" id="UP001229346">
    <property type="component" value="Unassembled WGS sequence"/>
</dbReference>
<organism evidence="8 9">
    <name type="scientific">Paenibacillus harenae</name>
    <dbReference type="NCBI Taxonomy" id="306543"/>
    <lineage>
        <taxon>Bacteria</taxon>
        <taxon>Bacillati</taxon>
        <taxon>Bacillota</taxon>
        <taxon>Bacilli</taxon>
        <taxon>Bacillales</taxon>
        <taxon>Paenibacillaceae</taxon>
        <taxon>Paenibacillus</taxon>
    </lineage>
</organism>
<dbReference type="RefSeq" id="WP_307206153.1">
    <property type="nucleotide sequence ID" value="NZ_JAUSSU010000008.1"/>
</dbReference>
<dbReference type="PRINTS" id="PR00739">
    <property type="entry name" value="GLHYDRLASE26"/>
</dbReference>
<evidence type="ECO:0000259" key="7">
    <source>
        <dbReference type="PROSITE" id="PS51764"/>
    </source>
</evidence>
<name>A0ABT9U6A1_PAEHA</name>
<dbReference type="InterPro" id="IPR005084">
    <property type="entry name" value="CBM6"/>
</dbReference>
<dbReference type="EMBL" id="JAUSSU010000008">
    <property type="protein sequence ID" value="MDQ0114777.1"/>
    <property type="molecule type" value="Genomic_DNA"/>
</dbReference>
<evidence type="ECO:0008006" key="10">
    <source>
        <dbReference type="Google" id="ProtNLM"/>
    </source>
</evidence>
<accession>A0ABT9U6A1</accession>
<evidence type="ECO:0000259" key="6">
    <source>
        <dbReference type="PROSITE" id="PS51175"/>
    </source>
</evidence>
<evidence type="ECO:0000256" key="4">
    <source>
        <dbReference type="PROSITE-ProRule" id="PRU01100"/>
    </source>
</evidence>
<protein>
    <recommendedName>
        <fullName evidence="10">Beta-mannanase</fullName>
    </recommendedName>
</protein>
<feature type="chain" id="PRO_5046509879" description="Beta-mannanase" evidence="5">
    <location>
        <begin position="32"/>
        <end position="875"/>
    </location>
</feature>
<dbReference type="PROSITE" id="PS51764">
    <property type="entry name" value="GH26"/>
    <property type="match status" value="1"/>
</dbReference>
<comment type="similarity">
    <text evidence="1 4">Belongs to the glycosyl hydrolase 26 family.</text>
</comment>
<evidence type="ECO:0000256" key="5">
    <source>
        <dbReference type="SAM" id="SignalP"/>
    </source>
</evidence>
<keyword evidence="3 4" id="KW-0326">Glycosidase</keyword>
<feature type="active site" description="Proton donor" evidence="4">
    <location>
        <position position="641"/>
    </location>
</feature>
<evidence type="ECO:0000256" key="3">
    <source>
        <dbReference type="ARBA" id="ARBA00023295"/>
    </source>
</evidence>
<gene>
    <name evidence="8" type="ORF">J2T15_004233</name>
</gene>
<proteinExistence type="inferred from homology"/>
<dbReference type="InterPro" id="IPR000805">
    <property type="entry name" value="Glyco_hydro_26"/>
</dbReference>
<dbReference type="CDD" id="cd04086">
    <property type="entry name" value="CBM35_mannanase-like"/>
    <property type="match status" value="1"/>
</dbReference>
<dbReference type="PROSITE" id="PS51175">
    <property type="entry name" value="CBM6"/>
    <property type="match status" value="1"/>
</dbReference>
<evidence type="ECO:0000313" key="8">
    <source>
        <dbReference type="EMBL" id="MDQ0114777.1"/>
    </source>
</evidence>
<dbReference type="Pfam" id="PF09212">
    <property type="entry name" value="CBM27"/>
    <property type="match status" value="1"/>
</dbReference>
<evidence type="ECO:0000256" key="2">
    <source>
        <dbReference type="ARBA" id="ARBA00022801"/>
    </source>
</evidence>
<dbReference type="Pfam" id="PF16990">
    <property type="entry name" value="CBM_35"/>
    <property type="match status" value="2"/>
</dbReference>
<feature type="active site" description="Nucleophile" evidence="4">
    <location>
        <position position="733"/>
    </location>
</feature>
<reference evidence="8 9" key="1">
    <citation type="submission" date="2023-07" db="EMBL/GenBank/DDBJ databases">
        <title>Sorghum-associated microbial communities from plants grown in Nebraska, USA.</title>
        <authorList>
            <person name="Schachtman D."/>
        </authorList>
    </citation>
    <scope>NUCLEOTIDE SEQUENCE [LARGE SCALE GENOMIC DNA]</scope>
    <source>
        <strain evidence="8 9">CC482</strain>
    </source>
</reference>
<dbReference type="Gene3D" id="2.60.120.260">
    <property type="entry name" value="Galactose-binding domain-like"/>
    <property type="match status" value="3"/>
</dbReference>